<name>A0A0A0DEW5_9STRE</name>
<dbReference type="AlphaFoldDB" id="A0A0A0DEW5"/>
<accession>A0A0A0DEW5</accession>
<dbReference type="AntiFam" id="ANF00037">
    <property type="entry name" value="Overlap with RNaseP, same strand"/>
</dbReference>
<dbReference type="PATRIC" id="fig|176090.4.peg.1570"/>
<dbReference type="EMBL" id="JPEN01000092">
    <property type="protein sequence ID" value="KGM36639.1"/>
    <property type="molecule type" value="Genomic_DNA"/>
</dbReference>
<keyword evidence="2" id="KW-1185">Reference proteome</keyword>
<comment type="caution">
    <text evidence="1">The sequence shown here is derived from an EMBL/GenBank/DDBJ whole genome shotgun (WGS) entry which is preliminary data.</text>
</comment>
<evidence type="ECO:0000313" key="2">
    <source>
        <dbReference type="Proteomes" id="UP000030019"/>
    </source>
</evidence>
<protein>
    <submittedName>
        <fullName evidence="1">Uncharacterized protein</fullName>
    </submittedName>
</protein>
<sequence>MLAPAVMLVVFVLGETISLGTDFSVTATEKAKSLDRSD</sequence>
<dbReference type="Proteomes" id="UP000030019">
    <property type="component" value="Unassembled WGS sequence"/>
</dbReference>
<reference evidence="1 2" key="1">
    <citation type="submission" date="2014-06" db="EMBL/GenBank/DDBJ databases">
        <authorList>
            <person name="Teng J.L."/>
            <person name="Huang Y."/>
            <person name="Tse H."/>
            <person name="Lau S.K."/>
            <person name="Woo P.C."/>
        </authorList>
    </citation>
    <scope>NUCLEOTIDE SEQUENCE [LARGE SCALE GENOMIC DNA]</scope>
    <source>
        <strain evidence="1 2">HKU4</strain>
    </source>
</reference>
<organism evidence="1 2">
    <name type="scientific">Streptococcus sinensis</name>
    <dbReference type="NCBI Taxonomy" id="176090"/>
    <lineage>
        <taxon>Bacteria</taxon>
        <taxon>Bacillati</taxon>
        <taxon>Bacillota</taxon>
        <taxon>Bacilli</taxon>
        <taxon>Lactobacillales</taxon>
        <taxon>Streptococcaceae</taxon>
        <taxon>Streptococcus</taxon>
    </lineage>
</organism>
<dbReference type="STRING" id="176090.SSIN_1622"/>
<proteinExistence type="predicted"/>
<gene>
    <name evidence="1" type="ORF">SSIN_1622</name>
</gene>
<evidence type="ECO:0000313" key="1">
    <source>
        <dbReference type="EMBL" id="KGM36639.1"/>
    </source>
</evidence>